<organism evidence="1 2">
    <name type="scientific">Actinoallomurus spadix</name>
    <dbReference type="NCBI Taxonomy" id="79912"/>
    <lineage>
        <taxon>Bacteria</taxon>
        <taxon>Bacillati</taxon>
        <taxon>Actinomycetota</taxon>
        <taxon>Actinomycetes</taxon>
        <taxon>Streptosporangiales</taxon>
        <taxon>Thermomonosporaceae</taxon>
        <taxon>Actinoallomurus</taxon>
    </lineage>
</organism>
<evidence type="ECO:0000313" key="1">
    <source>
        <dbReference type="EMBL" id="GAA0363942.1"/>
    </source>
</evidence>
<comment type="caution">
    <text evidence="1">The sequence shown here is derived from an EMBL/GenBank/DDBJ whole genome shotgun (WGS) entry which is preliminary data.</text>
</comment>
<dbReference type="EMBL" id="BAAABM010000064">
    <property type="protein sequence ID" value="GAA0363942.1"/>
    <property type="molecule type" value="Genomic_DNA"/>
</dbReference>
<evidence type="ECO:0000313" key="2">
    <source>
        <dbReference type="Proteomes" id="UP001501822"/>
    </source>
</evidence>
<protein>
    <submittedName>
        <fullName evidence="1">Uncharacterized protein</fullName>
    </submittedName>
</protein>
<proteinExistence type="predicted"/>
<keyword evidence="2" id="KW-1185">Reference proteome</keyword>
<reference evidence="2" key="1">
    <citation type="journal article" date="2019" name="Int. J. Syst. Evol. Microbiol.">
        <title>The Global Catalogue of Microorganisms (GCM) 10K type strain sequencing project: providing services to taxonomists for standard genome sequencing and annotation.</title>
        <authorList>
            <consortium name="The Broad Institute Genomics Platform"/>
            <consortium name="The Broad Institute Genome Sequencing Center for Infectious Disease"/>
            <person name="Wu L."/>
            <person name="Ma J."/>
        </authorList>
    </citation>
    <scope>NUCLEOTIDE SEQUENCE [LARGE SCALE GENOMIC DNA]</scope>
    <source>
        <strain evidence="2">JCM 3146</strain>
    </source>
</reference>
<name>A0ABP3H822_9ACTN</name>
<dbReference type="Proteomes" id="UP001501822">
    <property type="component" value="Unassembled WGS sequence"/>
</dbReference>
<gene>
    <name evidence="1" type="ORF">GCM10010151_62370</name>
</gene>
<accession>A0ABP3H822</accession>
<sequence>MIASYDVIVPGSYTWLRLTEADMVELRDLVSGRSTVLRRPPPDLLAMDDIVRLEALAFRGVSGPQAELFGALDTDPLRVLTGMNWLIAFWAVLWDLRAAEPAGDLVRTLDYDGPWRKGATPEQEQVWRSMSQRVRTGVFAALTGSPESHRVYADEVRRLAPDVFLHVTLTIMDTLSRNLTRQGLELAGMAAELEAYTEPGRPGGGPSFSPPR</sequence>